<comment type="caution">
    <text evidence="2">The sequence shown here is derived from an EMBL/GenBank/DDBJ whole genome shotgun (WGS) entry which is preliminary data.</text>
</comment>
<name>A0A562T1I0_CHIJA</name>
<keyword evidence="3" id="KW-1185">Reference proteome</keyword>
<evidence type="ECO:0000313" key="3">
    <source>
        <dbReference type="Proteomes" id="UP000316778"/>
    </source>
</evidence>
<dbReference type="PROSITE" id="PS50234">
    <property type="entry name" value="VWFA"/>
    <property type="match status" value="1"/>
</dbReference>
<evidence type="ECO:0000259" key="1">
    <source>
        <dbReference type="PROSITE" id="PS50234"/>
    </source>
</evidence>
<proteinExistence type="predicted"/>
<dbReference type="OrthoDB" id="6059150at2"/>
<feature type="domain" description="VWFA" evidence="1">
    <location>
        <begin position="160"/>
        <end position="367"/>
    </location>
</feature>
<gene>
    <name evidence="2" type="ORF">LX66_4296</name>
</gene>
<dbReference type="InterPro" id="IPR002035">
    <property type="entry name" value="VWF_A"/>
</dbReference>
<dbReference type="Proteomes" id="UP000316778">
    <property type="component" value="Unassembled WGS sequence"/>
</dbReference>
<dbReference type="RefSeq" id="WP_145717294.1">
    <property type="nucleotide sequence ID" value="NZ_BAAAFY010000004.1"/>
</dbReference>
<dbReference type="AlphaFoldDB" id="A0A562T1I0"/>
<dbReference type="EMBL" id="VLLG01000004">
    <property type="protein sequence ID" value="TWI87028.1"/>
    <property type="molecule type" value="Genomic_DNA"/>
</dbReference>
<evidence type="ECO:0000313" key="2">
    <source>
        <dbReference type="EMBL" id="TWI87028.1"/>
    </source>
</evidence>
<dbReference type="InterPro" id="IPR036465">
    <property type="entry name" value="vWFA_dom_sf"/>
</dbReference>
<organism evidence="2 3">
    <name type="scientific">Chitinophaga japonensis</name>
    <name type="common">Flexibacter japonensis</name>
    <dbReference type="NCBI Taxonomy" id="104662"/>
    <lineage>
        <taxon>Bacteria</taxon>
        <taxon>Pseudomonadati</taxon>
        <taxon>Bacteroidota</taxon>
        <taxon>Chitinophagia</taxon>
        <taxon>Chitinophagales</taxon>
        <taxon>Chitinophagaceae</taxon>
        <taxon>Chitinophaga</taxon>
    </lineage>
</organism>
<dbReference type="Pfam" id="PF00092">
    <property type="entry name" value="VWA"/>
    <property type="match status" value="1"/>
</dbReference>
<accession>A0A562T1I0</accession>
<sequence>MKTNFFSLTVLKLLLTPLLVILLLPVCLQAQTIDIPTGNNPLFEFPAFQVGTPVNPPVAIGLSPSTSSQVLWSFANLPANRSEEELENGELVGFTVSGVHIKLPTGATTGTSGDATATISGTPNESAGAIEFRINVITDNGSGSAAGRTYRVSINRDPVDLAVILDRSGSMGSDIAGNFPPAAGKKTRWDFLQSGIAVMANQLQASAKPGDRLGVRMFASFPNVIPPQAPYNAPDLISLPEVIAGLPNALAQETPSGGTALGDGVLAGRDLLVADDLPHTKAMIVFSDGEQNSGDLVDAANPVQTVSGQLLRGGKPLQIHTICLGSTTANKALMNDIAAQNGGTALLLESEDEADEQAFQLAFIEQLKNIFGVQSGARIAGSFAAGTGQAAPQSFDVNKGIDALVVTLVAPAQHGAFFKTITRNGVDMKDAVNIVNGPGFISFSIKPGVTATAAQATQVAVDGKWTIVPALGTPDTAAVPFTMIVAIDDRNVKPVFSLGAQEFKVNDLLRPNVKLTVQGKPVKNAKVTVTIIQPGDDVNDLVAKSNVKAITRDDADFVVQAGDTVSAVAAKMALLLKDKSFRNKIRRKEQTIRLLFNPFDNTYKGVYNGLKVTGAYQAIFNITATHPQLGKIQRQHQESFFVHFPEIDRQASKPKAGKDLLGNVVLTFIPRATNGKFIGSGWKDAIKLEGSDIAVKKITDTGIGIYFITLSQQPEQPFRLSLAGQLVFEGTLADLGFK</sequence>
<protein>
    <submittedName>
        <fullName evidence="2">Mg-chelatase subunit ChlD</fullName>
    </submittedName>
</protein>
<dbReference type="SMART" id="SM00327">
    <property type="entry name" value="VWA"/>
    <property type="match status" value="1"/>
</dbReference>
<dbReference type="SUPFAM" id="SSF53300">
    <property type="entry name" value="vWA-like"/>
    <property type="match status" value="1"/>
</dbReference>
<reference evidence="2 3" key="1">
    <citation type="journal article" date="2013" name="Stand. Genomic Sci.">
        <title>Genomic Encyclopedia of Type Strains, Phase I: The one thousand microbial genomes (KMG-I) project.</title>
        <authorList>
            <person name="Kyrpides N.C."/>
            <person name="Woyke T."/>
            <person name="Eisen J.A."/>
            <person name="Garrity G."/>
            <person name="Lilburn T.G."/>
            <person name="Beck B.J."/>
            <person name="Whitman W.B."/>
            <person name="Hugenholtz P."/>
            <person name="Klenk H.P."/>
        </authorList>
    </citation>
    <scope>NUCLEOTIDE SEQUENCE [LARGE SCALE GENOMIC DNA]</scope>
    <source>
        <strain evidence="2 3">DSM 13484</strain>
    </source>
</reference>
<dbReference type="CDD" id="cd00198">
    <property type="entry name" value="vWFA"/>
    <property type="match status" value="1"/>
</dbReference>
<dbReference type="Gene3D" id="3.40.50.410">
    <property type="entry name" value="von Willebrand factor, type A domain"/>
    <property type="match status" value="1"/>
</dbReference>